<comment type="caution">
    <text evidence="3">The sequence shown here is derived from an EMBL/GenBank/DDBJ whole genome shotgun (WGS) entry which is preliminary data.</text>
</comment>
<dbReference type="Pfam" id="PF00326">
    <property type="entry name" value="Peptidase_S9"/>
    <property type="match status" value="1"/>
</dbReference>
<dbReference type="SUPFAM" id="SSF53474">
    <property type="entry name" value="alpha/beta-Hydrolases"/>
    <property type="match status" value="1"/>
</dbReference>
<keyword evidence="4" id="KW-1185">Reference proteome</keyword>
<dbReference type="EMBL" id="QEKO01000011">
    <property type="protein sequence ID" value="PVY60283.1"/>
    <property type="molecule type" value="Genomic_DNA"/>
</dbReference>
<evidence type="ECO:0000259" key="2">
    <source>
        <dbReference type="Pfam" id="PF00326"/>
    </source>
</evidence>
<dbReference type="GO" id="GO:0006508">
    <property type="term" value="P:proteolysis"/>
    <property type="evidence" value="ECO:0007669"/>
    <property type="project" value="InterPro"/>
</dbReference>
<dbReference type="OrthoDB" id="4269629at2"/>
<dbReference type="AlphaFoldDB" id="A0A2U1CH93"/>
<keyword evidence="3" id="KW-0645">Protease</keyword>
<feature type="domain" description="Peptidase S9 prolyl oligopeptidase catalytic" evidence="2">
    <location>
        <begin position="423"/>
        <end position="635"/>
    </location>
</feature>
<dbReference type="GO" id="GO:0004177">
    <property type="term" value="F:aminopeptidase activity"/>
    <property type="evidence" value="ECO:0007669"/>
    <property type="project" value="UniProtKB-KW"/>
</dbReference>
<gene>
    <name evidence="3" type="ORF">C7440_3882</name>
</gene>
<evidence type="ECO:0000256" key="1">
    <source>
        <dbReference type="ARBA" id="ARBA00022801"/>
    </source>
</evidence>
<sequence>MLLPFPASLLRRGLVPEDAAASPVPPVYPIETFFRNPARGFFRLSDEGSMLGFMEPVSIDGQPARMNIFVQALEGSRPTGTAQRITSETERDISGYFWKGEHTVIYEKDFNGDENFHVLAVDIRTGTVTDLTPFPGVRASIEDDLEDDPDHLLISHNGRNPEVFDVYRVDIRNGELALVAENPGNVIGWQTDHAGRVRAGIASDGLNSVLLYRDDERQGFRPLIQTDFRTSVGPQFFDFDDVRLYALSNRGRDKLALVRIDPANPDDEELVFEAPGVDLDGAGYSKLRKVLTVAAYQTDKPAYHFFDNLSRERHERLQRHLPGYEIAYQSSTRDENKFIVAAYNDRTPGSRHIYDARLDTLDKLAEINPELPEEHMAVVRPIQYQSRDGLTIHGYLTLPLGRQPRALPCVVNPHGGPWARDGWGFNPEAQFLANRGYAVLQMNFRGSTGYGRQFWESSFGQWGLAMQDDITDGVQWAIDQGIADPARIAIYGGSYGGYATLAGITYTPQLYAAAIDYVGVSNLLTFLNTIPPYWKPMLEKMYSMVGDPVADRERLEATSPALNADRIQTPLLIAQGAHDPRVNKDESDQMVAALKARGIDVEYIVKDNEGHGFHNDENKFEFYHRMARFLDAHLK</sequence>
<name>A0A2U1CH93_9BURK</name>
<reference evidence="3 4" key="1">
    <citation type="submission" date="2018-04" db="EMBL/GenBank/DDBJ databases">
        <title>Genomic Encyclopedia of Type Strains, Phase IV (KMG-IV): sequencing the most valuable type-strain genomes for metagenomic binning, comparative biology and taxonomic classification.</title>
        <authorList>
            <person name="Goeker M."/>
        </authorList>
    </citation>
    <scope>NUCLEOTIDE SEQUENCE [LARGE SCALE GENOMIC DNA]</scope>
    <source>
        <strain evidence="3 4">DSM 10065</strain>
    </source>
</reference>
<organism evidence="3 4">
    <name type="scientific">Pusillimonas noertemannii</name>
    <dbReference type="NCBI Taxonomy" id="305977"/>
    <lineage>
        <taxon>Bacteria</taxon>
        <taxon>Pseudomonadati</taxon>
        <taxon>Pseudomonadota</taxon>
        <taxon>Betaproteobacteria</taxon>
        <taxon>Burkholderiales</taxon>
        <taxon>Alcaligenaceae</taxon>
        <taxon>Pusillimonas</taxon>
    </lineage>
</organism>
<dbReference type="Gene3D" id="2.130.10.120">
    <property type="entry name" value="Prolyl oligopeptidase, N-terminal domain"/>
    <property type="match status" value="1"/>
</dbReference>
<keyword evidence="3" id="KW-0031">Aminopeptidase</keyword>
<evidence type="ECO:0000313" key="3">
    <source>
        <dbReference type="EMBL" id="PVY60283.1"/>
    </source>
</evidence>
<accession>A0A2U1CH93</accession>
<proteinExistence type="predicted"/>
<dbReference type="GO" id="GO:0004252">
    <property type="term" value="F:serine-type endopeptidase activity"/>
    <property type="evidence" value="ECO:0007669"/>
    <property type="project" value="TreeGrafter"/>
</dbReference>
<dbReference type="SUPFAM" id="SSF50993">
    <property type="entry name" value="Peptidase/esterase 'gauge' domain"/>
    <property type="match status" value="1"/>
</dbReference>
<dbReference type="Gene3D" id="3.40.50.1820">
    <property type="entry name" value="alpha/beta hydrolase"/>
    <property type="match status" value="1"/>
</dbReference>
<dbReference type="PANTHER" id="PTHR42776:SF27">
    <property type="entry name" value="DIPEPTIDYL PEPTIDASE FAMILY MEMBER 6"/>
    <property type="match status" value="1"/>
</dbReference>
<dbReference type="STRING" id="1231391.GCA_000308195_01212"/>
<protein>
    <submittedName>
        <fullName evidence="3">Dipeptidyl aminopeptidase/acylaminoacyl peptidase</fullName>
    </submittedName>
</protein>
<dbReference type="InterPro" id="IPR029058">
    <property type="entry name" value="AB_hydrolase_fold"/>
</dbReference>
<dbReference type="Proteomes" id="UP000246145">
    <property type="component" value="Unassembled WGS sequence"/>
</dbReference>
<dbReference type="InterPro" id="IPR001375">
    <property type="entry name" value="Peptidase_S9_cat"/>
</dbReference>
<dbReference type="PANTHER" id="PTHR42776">
    <property type="entry name" value="SERINE PEPTIDASE S9 FAMILY MEMBER"/>
    <property type="match status" value="1"/>
</dbReference>
<keyword evidence="1" id="KW-0378">Hydrolase</keyword>
<dbReference type="RefSeq" id="WP_116519631.1">
    <property type="nucleotide sequence ID" value="NZ_JACCEX010000009.1"/>
</dbReference>
<evidence type="ECO:0000313" key="4">
    <source>
        <dbReference type="Proteomes" id="UP000246145"/>
    </source>
</evidence>